<evidence type="ECO:0000256" key="3">
    <source>
        <dbReference type="ARBA" id="ARBA00022833"/>
    </source>
</evidence>
<dbReference type="GO" id="GO:0008270">
    <property type="term" value="F:zinc ion binding"/>
    <property type="evidence" value="ECO:0007669"/>
    <property type="project" value="UniProtKB-KW"/>
</dbReference>
<dbReference type="SUPFAM" id="SSF57850">
    <property type="entry name" value="RING/U-box"/>
    <property type="match status" value="1"/>
</dbReference>
<dbReference type="Gene3D" id="3.30.40.10">
    <property type="entry name" value="Zinc/RING finger domain, C3HC4 (zinc finger)"/>
    <property type="match status" value="1"/>
</dbReference>
<gene>
    <name evidence="7" type="ORF">JR316_000310</name>
</gene>
<dbReference type="AlphaFoldDB" id="A0A8H7Y9L9"/>
<organism evidence="7">
    <name type="scientific">Psilocybe cubensis</name>
    <name type="common">Psychedelic mushroom</name>
    <name type="synonym">Stropharia cubensis</name>
    <dbReference type="NCBI Taxonomy" id="181762"/>
    <lineage>
        <taxon>Eukaryota</taxon>
        <taxon>Fungi</taxon>
        <taxon>Dikarya</taxon>
        <taxon>Basidiomycota</taxon>
        <taxon>Agaricomycotina</taxon>
        <taxon>Agaricomycetes</taxon>
        <taxon>Agaricomycetidae</taxon>
        <taxon>Agaricales</taxon>
        <taxon>Agaricineae</taxon>
        <taxon>Strophariaceae</taxon>
        <taxon>Psilocybe</taxon>
    </lineage>
</organism>
<protein>
    <recommendedName>
        <fullName evidence="6">RING-type domain-containing protein</fullName>
    </recommendedName>
</protein>
<feature type="region of interest" description="Disordered" evidence="5">
    <location>
        <begin position="301"/>
        <end position="447"/>
    </location>
</feature>
<evidence type="ECO:0000259" key="6">
    <source>
        <dbReference type="PROSITE" id="PS50089"/>
    </source>
</evidence>
<evidence type="ECO:0000256" key="2">
    <source>
        <dbReference type="ARBA" id="ARBA00022771"/>
    </source>
</evidence>
<evidence type="ECO:0000256" key="1">
    <source>
        <dbReference type="ARBA" id="ARBA00022723"/>
    </source>
</evidence>
<comment type="caution">
    <text evidence="7">The sequence shown here is derived from an EMBL/GenBank/DDBJ whole genome shotgun (WGS) entry which is preliminary data.</text>
</comment>
<feature type="domain" description="RING-type" evidence="6">
    <location>
        <begin position="247"/>
        <end position="294"/>
    </location>
</feature>
<evidence type="ECO:0000256" key="5">
    <source>
        <dbReference type="SAM" id="MobiDB-lite"/>
    </source>
</evidence>
<proteinExistence type="predicted"/>
<dbReference type="SMART" id="SM00184">
    <property type="entry name" value="RING"/>
    <property type="match status" value="1"/>
</dbReference>
<feature type="compositionally biased region" description="Basic and acidic residues" evidence="5">
    <location>
        <begin position="50"/>
        <end position="62"/>
    </location>
</feature>
<dbReference type="PANTHER" id="PTHR15710">
    <property type="entry name" value="E3 UBIQUITIN-PROTEIN LIGASE PRAJA"/>
    <property type="match status" value="1"/>
</dbReference>
<dbReference type="Pfam" id="PF13639">
    <property type="entry name" value="zf-RING_2"/>
    <property type="match status" value="1"/>
</dbReference>
<dbReference type="InterPro" id="IPR013083">
    <property type="entry name" value="Znf_RING/FYVE/PHD"/>
</dbReference>
<feature type="compositionally biased region" description="Polar residues" evidence="5">
    <location>
        <begin position="363"/>
        <end position="392"/>
    </location>
</feature>
<dbReference type="CDD" id="cd16454">
    <property type="entry name" value="RING-H2_PA-TM-RING"/>
    <property type="match status" value="1"/>
</dbReference>
<dbReference type="PROSITE" id="PS50089">
    <property type="entry name" value="ZF_RING_2"/>
    <property type="match status" value="1"/>
</dbReference>
<accession>A0A8H7Y9L9</accession>
<feature type="compositionally biased region" description="Low complexity" evidence="5">
    <location>
        <begin position="407"/>
        <end position="437"/>
    </location>
</feature>
<feature type="compositionally biased region" description="Gly residues" evidence="5">
    <location>
        <begin position="338"/>
        <end position="349"/>
    </location>
</feature>
<evidence type="ECO:0000313" key="7">
    <source>
        <dbReference type="EMBL" id="KAG5173653.1"/>
    </source>
</evidence>
<sequence length="447" mass="47502">MSAPASREPLWFCHECHAEMRPLMVPDPVCASCHGSFVEKMENEADDPRQFAHDIGGEHLDGPEDGEPGPMPLEGLFFALQAMMDRGIPRNGSPRPSGAAPAVAFEMRGPGGRTVRIGGTNILGGPHNGVPSSRPDSPNAIPNMSTFLGGSNPHAFGGAGGRDISGPLMAQYLMALLGHHELHMPGGIPENGRMGDYVFNQEALDNIITQIMENSNSHRPVPATEEIIQKLPREVLEEGSATLEHDCAVCKEQFKLESEDPDEQIVVTLPCKHPFHEPCIVPWLKSSGTCPVCRYALIAQPEQHPPPPRNPGANTSGGSGSRPQSPGSNASNQRDSGSGPGREQGGGGIFQSIFSGLSGLAHHNNSNQDSHSTPSTGNRSGARSPPRSNTQARPESPSHSPHRRSNSDPFSRSRNSPSSNSNSRSSGGQGQSRGNPNVPGSWSEDLD</sequence>
<dbReference type="EMBL" id="JAFIQS010000001">
    <property type="protein sequence ID" value="KAG5173653.1"/>
    <property type="molecule type" value="Genomic_DNA"/>
</dbReference>
<dbReference type="InterPro" id="IPR001841">
    <property type="entry name" value="Znf_RING"/>
</dbReference>
<feature type="region of interest" description="Disordered" evidence="5">
    <location>
        <begin position="50"/>
        <end position="70"/>
    </location>
</feature>
<name>A0A8H7Y9L9_PSICU</name>
<reference evidence="7" key="1">
    <citation type="submission" date="2021-02" db="EMBL/GenBank/DDBJ databases">
        <title>Psilocybe cubensis genome.</title>
        <authorList>
            <person name="Mckernan K.J."/>
            <person name="Crawford S."/>
            <person name="Trippe A."/>
            <person name="Kane L.T."/>
            <person name="Mclaughlin S."/>
        </authorList>
    </citation>
    <scope>NUCLEOTIDE SEQUENCE [LARGE SCALE GENOMIC DNA]</scope>
    <source>
        <strain evidence="7">MGC-MH-2018</strain>
    </source>
</reference>
<evidence type="ECO:0000256" key="4">
    <source>
        <dbReference type="PROSITE-ProRule" id="PRU00175"/>
    </source>
</evidence>
<keyword evidence="2 4" id="KW-0863">Zinc-finger</keyword>
<keyword evidence="1" id="KW-0479">Metal-binding</keyword>
<keyword evidence="3" id="KW-0862">Zinc</keyword>